<evidence type="ECO:0000256" key="1">
    <source>
        <dbReference type="ARBA" id="ARBA00022543"/>
    </source>
</evidence>
<dbReference type="SMART" id="SM00091">
    <property type="entry name" value="PAS"/>
    <property type="match status" value="2"/>
</dbReference>
<keyword evidence="3" id="KW-0285">Flavoprotein</keyword>
<evidence type="ECO:0000256" key="2">
    <source>
        <dbReference type="ARBA" id="ARBA00022606"/>
    </source>
</evidence>
<dbReference type="NCBIfam" id="TIGR00229">
    <property type="entry name" value="sensory_box"/>
    <property type="match status" value="2"/>
</dbReference>
<proteinExistence type="evidence at transcript level"/>
<evidence type="ECO:0000259" key="7">
    <source>
        <dbReference type="PROSITE" id="PS50112"/>
    </source>
</evidence>
<evidence type="ECO:0000256" key="4">
    <source>
        <dbReference type="ARBA" id="ARBA00022643"/>
    </source>
</evidence>
<evidence type="ECO:0000256" key="3">
    <source>
        <dbReference type="ARBA" id="ARBA00022630"/>
    </source>
</evidence>
<dbReference type="SMART" id="SM00086">
    <property type="entry name" value="PAC"/>
    <property type="match status" value="2"/>
</dbReference>
<keyword evidence="4" id="KW-0288">FMN</keyword>
<dbReference type="InterPro" id="IPR035965">
    <property type="entry name" value="PAS-like_dom_sf"/>
</dbReference>
<evidence type="ECO:0000256" key="6">
    <source>
        <dbReference type="ARBA" id="ARBA00023170"/>
    </source>
</evidence>
<keyword evidence="5" id="KW-0157">Chromophore</keyword>
<dbReference type="PANTHER" id="PTHR47429">
    <property type="entry name" value="PROTEIN TWIN LOV 1"/>
    <property type="match status" value="1"/>
</dbReference>
<dbReference type="InterPro" id="IPR000014">
    <property type="entry name" value="PAS"/>
</dbReference>
<dbReference type="InterPro" id="IPR001610">
    <property type="entry name" value="PAC"/>
</dbReference>
<dbReference type="PANTHER" id="PTHR47429:SF2">
    <property type="entry name" value="PROTEIN TWIN LOV 1"/>
    <property type="match status" value="1"/>
</dbReference>
<keyword evidence="2" id="KW-0716">Sensory transduction</keyword>
<keyword evidence="1" id="KW-0600">Photoreceptor protein</keyword>
<evidence type="ECO:0000313" key="8">
    <source>
        <dbReference type="EMBL" id="AML77837.1"/>
    </source>
</evidence>
<dbReference type="GO" id="GO:0009637">
    <property type="term" value="P:response to blue light"/>
    <property type="evidence" value="ECO:0007669"/>
    <property type="project" value="UniProtKB-ARBA"/>
</dbReference>
<dbReference type="GO" id="GO:0009881">
    <property type="term" value="F:photoreceptor activity"/>
    <property type="evidence" value="ECO:0007669"/>
    <property type="project" value="UniProtKB-KW"/>
</dbReference>
<dbReference type="Gene3D" id="3.30.450.20">
    <property type="entry name" value="PAS domain"/>
    <property type="match status" value="2"/>
</dbReference>
<evidence type="ECO:0000256" key="5">
    <source>
        <dbReference type="ARBA" id="ARBA00022991"/>
    </source>
</evidence>
<name>A0A126WZD1_PISST</name>
<dbReference type="FunFam" id="3.30.450.20:FF:000211">
    <property type="entry name" value="Protein TWIN LOV 1"/>
    <property type="match status" value="1"/>
</dbReference>
<dbReference type="SUPFAM" id="SSF55785">
    <property type="entry name" value="PYP-like sensor domain (PAS domain)"/>
    <property type="match status" value="2"/>
</dbReference>
<sequence length="410" mass="44498">MFSVELPPATMAASVAAAAKMDPLVGRSLASRYSDWIFEALEELPGNFLISDPCIAGHPIVFASRGFLGMSGYAREEVIGRNGRIFQGPATNRRAVIEIREAIRAERTMQINILNYRKDGSPIWILFHLCPVFGRDDGQVIHFVAVQVPISRRASVGPRQGLDCTGGGTGFFVGTCRKEMRGEVELGRNLAVDSFVDSDNRGLEAEESCGASDVEKQNALDASNAVLSTLTHYSELTGKIVCRTRHVSFDAAPLPSSLHISLGRIKQSFVLTDPQLFDMPIIYASDAFLSLTGYTRHEVLGRNCRLLNGADTDLQALQQIKESIGAAKACTVRVLNYRKDGSTFRNRLLVSPVRNASGKIAFHVWVQMDEEAAKVDEQGLSPEMKQLGAVGAVKVAVRSLSAAAGPSSRT</sequence>
<organism evidence="8">
    <name type="scientific">Pistia stratiotes</name>
    <name type="common">Water lettuce</name>
    <dbReference type="NCBI Taxonomy" id="4477"/>
    <lineage>
        <taxon>Eukaryota</taxon>
        <taxon>Viridiplantae</taxon>
        <taxon>Streptophyta</taxon>
        <taxon>Embryophyta</taxon>
        <taxon>Tracheophyta</taxon>
        <taxon>Spermatophyta</taxon>
        <taxon>Magnoliopsida</taxon>
        <taxon>Liliopsida</taxon>
        <taxon>Araceae</taxon>
        <taxon>Aroideae</taxon>
        <taxon>Pistieae</taxon>
        <taxon>Pistia</taxon>
    </lineage>
</organism>
<dbReference type="CDD" id="cd00130">
    <property type="entry name" value="PAS"/>
    <property type="match status" value="2"/>
</dbReference>
<keyword evidence="6" id="KW-0675">Receptor</keyword>
<reference evidence="8" key="1">
    <citation type="journal article" date="2016" name="Proc. Natl. Acad. Sci. U.S.A.">
        <title>Functional and topological diversity of LOV domain photoreceptors.</title>
        <authorList>
            <person name="Glantz S.T."/>
            <person name="Carpenter E.J."/>
            <person name="Melkonian M."/>
            <person name="Gardner K.H."/>
            <person name="Boyden E.S."/>
            <person name="Wong G.K."/>
            <person name="Chow B.Y."/>
        </authorList>
    </citation>
    <scope>NUCLEOTIDE SEQUENCE</scope>
    <source>
        <strain evidence="8">MFIN_2000564</strain>
    </source>
</reference>
<dbReference type="PROSITE" id="PS50112">
    <property type="entry name" value="PAS"/>
    <property type="match status" value="1"/>
</dbReference>
<dbReference type="EMBL" id="KU699970">
    <property type="protein sequence ID" value="AML77837.1"/>
    <property type="molecule type" value="mRNA"/>
</dbReference>
<dbReference type="Pfam" id="PF13426">
    <property type="entry name" value="PAS_9"/>
    <property type="match status" value="2"/>
</dbReference>
<dbReference type="GO" id="GO:0005634">
    <property type="term" value="C:nucleus"/>
    <property type="evidence" value="ECO:0007669"/>
    <property type="project" value="TreeGrafter"/>
</dbReference>
<protein>
    <submittedName>
        <fullName evidence="8">Putative LOV domain-containing protein</fullName>
    </submittedName>
</protein>
<dbReference type="AlphaFoldDB" id="A0A126WZD1"/>
<feature type="domain" description="PAS" evidence="7">
    <location>
        <begin position="281"/>
        <end position="303"/>
    </location>
</feature>
<accession>A0A126WZD1</accession>